<sequence length="270" mass="31043">MDQENYVEEGSMQRLPLLEAGGFCFWDSDTKMIKDTSYELLKDDEKKKLGKNNEAKMTLYNAQSCKEYERVFMCKTAKELKSLGNKTSDDNDSQRGSDEDIDKEEGEAFNLIAKNFCKFFRRNNIYSDAAIDSTTRLIDLEETTVMVSGTKEEELHPMMKVVPENSPNSSRNDSNDDRYDIPSTLHITENTNDVQPDGTRKSNRQTKLPTKFNDYVVNSSKRHGLEKVVKNLVDAMNVEIEALNRNNTWSISDLSEDRKPIGSKWIYKIK</sequence>
<evidence type="ECO:0000313" key="2">
    <source>
        <dbReference type="EMBL" id="GEW97171.1"/>
    </source>
</evidence>
<dbReference type="AlphaFoldDB" id="A0A699H0B0"/>
<feature type="region of interest" description="Disordered" evidence="1">
    <location>
        <begin position="83"/>
        <end position="102"/>
    </location>
</feature>
<dbReference type="EMBL" id="BKCJ010082918">
    <property type="protein sequence ID" value="GEW97171.1"/>
    <property type="molecule type" value="Genomic_DNA"/>
</dbReference>
<feature type="compositionally biased region" description="Basic and acidic residues" evidence="1">
    <location>
        <begin position="83"/>
        <end position="98"/>
    </location>
</feature>
<gene>
    <name evidence="2" type="ORF">Tci_269147</name>
</gene>
<organism evidence="2">
    <name type="scientific">Tanacetum cinerariifolium</name>
    <name type="common">Dalmatian daisy</name>
    <name type="synonym">Chrysanthemum cinerariifolium</name>
    <dbReference type="NCBI Taxonomy" id="118510"/>
    <lineage>
        <taxon>Eukaryota</taxon>
        <taxon>Viridiplantae</taxon>
        <taxon>Streptophyta</taxon>
        <taxon>Embryophyta</taxon>
        <taxon>Tracheophyta</taxon>
        <taxon>Spermatophyta</taxon>
        <taxon>Magnoliopsida</taxon>
        <taxon>eudicotyledons</taxon>
        <taxon>Gunneridae</taxon>
        <taxon>Pentapetalae</taxon>
        <taxon>asterids</taxon>
        <taxon>campanulids</taxon>
        <taxon>Asterales</taxon>
        <taxon>Asteraceae</taxon>
        <taxon>Asteroideae</taxon>
        <taxon>Anthemideae</taxon>
        <taxon>Anthemidinae</taxon>
        <taxon>Tanacetum</taxon>
    </lineage>
</organism>
<proteinExistence type="predicted"/>
<protein>
    <submittedName>
        <fullName evidence="2">Uncharacterized protein</fullName>
    </submittedName>
</protein>
<name>A0A699H0B0_TANCI</name>
<reference evidence="2" key="1">
    <citation type="journal article" date="2019" name="Sci. Rep.">
        <title>Draft genome of Tanacetum cinerariifolium, the natural source of mosquito coil.</title>
        <authorList>
            <person name="Yamashiro T."/>
            <person name="Shiraishi A."/>
            <person name="Satake H."/>
            <person name="Nakayama K."/>
        </authorList>
    </citation>
    <scope>NUCLEOTIDE SEQUENCE</scope>
</reference>
<comment type="caution">
    <text evidence="2">The sequence shown here is derived from an EMBL/GenBank/DDBJ whole genome shotgun (WGS) entry which is preliminary data.</text>
</comment>
<feature type="region of interest" description="Disordered" evidence="1">
    <location>
        <begin position="161"/>
        <end position="180"/>
    </location>
</feature>
<evidence type="ECO:0000256" key="1">
    <source>
        <dbReference type="SAM" id="MobiDB-lite"/>
    </source>
</evidence>
<accession>A0A699H0B0</accession>